<evidence type="ECO:0000313" key="6">
    <source>
        <dbReference type="EMBL" id="MEV0712707.1"/>
    </source>
</evidence>
<comment type="caution">
    <text evidence="6">The sequence shown here is derived from an EMBL/GenBank/DDBJ whole genome shotgun (WGS) entry which is preliminary data.</text>
</comment>
<dbReference type="PROSITE" id="PS01124">
    <property type="entry name" value="HTH_ARAC_FAMILY_2"/>
    <property type="match status" value="1"/>
</dbReference>
<proteinExistence type="predicted"/>
<gene>
    <name evidence="6" type="ORF">AB0I48_34660</name>
</gene>
<dbReference type="PANTHER" id="PTHR46796">
    <property type="entry name" value="HTH-TYPE TRANSCRIPTIONAL ACTIVATOR RHAS-RELATED"/>
    <property type="match status" value="1"/>
</dbReference>
<evidence type="ECO:0000313" key="7">
    <source>
        <dbReference type="Proteomes" id="UP001551695"/>
    </source>
</evidence>
<dbReference type="Proteomes" id="UP001551695">
    <property type="component" value="Unassembled WGS sequence"/>
</dbReference>
<keyword evidence="3" id="KW-0804">Transcription</keyword>
<feature type="domain" description="HTH araC/xylS-type" evidence="5">
    <location>
        <begin position="164"/>
        <end position="262"/>
    </location>
</feature>
<keyword evidence="2" id="KW-0238">DNA-binding</keyword>
<accession>A0ABV3G4V6</accession>
<keyword evidence="7" id="KW-1185">Reference proteome</keyword>
<protein>
    <submittedName>
        <fullName evidence="6">Helix-turn-helix domain-containing protein</fullName>
    </submittedName>
</protein>
<evidence type="ECO:0000256" key="3">
    <source>
        <dbReference type="ARBA" id="ARBA00023163"/>
    </source>
</evidence>
<dbReference type="EMBL" id="JBFAKC010000024">
    <property type="protein sequence ID" value="MEV0712707.1"/>
    <property type="molecule type" value="Genomic_DNA"/>
</dbReference>
<dbReference type="InterPro" id="IPR018060">
    <property type="entry name" value="HTH_AraC"/>
</dbReference>
<evidence type="ECO:0000259" key="5">
    <source>
        <dbReference type="PROSITE" id="PS01124"/>
    </source>
</evidence>
<reference evidence="6 7" key="1">
    <citation type="submission" date="2024-06" db="EMBL/GenBank/DDBJ databases">
        <title>The Natural Products Discovery Center: Release of the First 8490 Sequenced Strains for Exploring Actinobacteria Biosynthetic Diversity.</title>
        <authorList>
            <person name="Kalkreuter E."/>
            <person name="Kautsar S.A."/>
            <person name="Yang D."/>
            <person name="Bader C.D."/>
            <person name="Teijaro C.N."/>
            <person name="Fluegel L."/>
            <person name="Davis C.M."/>
            <person name="Simpson J.R."/>
            <person name="Lauterbach L."/>
            <person name="Steele A.D."/>
            <person name="Gui C."/>
            <person name="Meng S."/>
            <person name="Li G."/>
            <person name="Viehrig K."/>
            <person name="Ye F."/>
            <person name="Su P."/>
            <person name="Kiefer A.F."/>
            <person name="Nichols A."/>
            <person name="Cepeda A.J."/>
            <person name="Yan W."/>
            <person name="Fan B."/>
            <person name="Jiang Y."/>
            <person name="Adhikari A."/>
            <person name="Zheng C.-J."/>
            <person name="Schuster L."/>
            <person name="Cowan T.M."/>
            <person name="Smanski M.J."/>
            <person name="Chevrette M.G."/>
            <person name="De Carvalho L.P.S."/>
            <person name="Shen B."/>
        </authorList>
    </citation>
    <scope>NUCLEOTIDE SEQUENCE [LARGE SCALE GENOMIC DNA]</scope>
    <source>
        <strain evidence="6 7">NPDC050403</strain>
    </source>
</reference>
<keyword evidence="1" id="KW-0805">Transcription regulation</keyword>
<evidence type="ECO:0000256" key="4">
    <source>
        <dbReference type="SAM" id="MobiDB-lite"/>
    </source>
</evidence>
<name>A0ABV3G4V6_9NOCA</name>
<dbReference type="PANTHER" id="PTHR46796:SF15">
    <property type="entry name" value="BLL1074 PROTEIN"/>
    <property type="match status" value="1"/>
</dbReference>
<feature type="region of interest" description="Disordered" evidence="4">
    <location>
        <begin position="1"/>
        <end position="25"/>
    </location>
</feature>
<sequence length="278" mass="29223">MEKALVTDGVSATPRSLGGAHPPDDTSYRATALLRPGILAFGGTIGETDLHAHHAVQILSADTPLTVMDASGVHHHGTVVIVPADAPHRIDAGAAHGAALYLDPETVAGAAADRRAHTRGWTGGVRIPSVDPVRSALLDQVTAIVTDLRCDHQTPPGAPHHAVTEALHVLPSLVHDRSIRGADVARRVGLSPTRLSHLFAAQVGIPLRPYILWLRLRVAIIRVRSGDDLAAAADAAGFDNSAHLTRTCRRTFGLFPAALERDGLWDLGDGSWTAGSAT</sequence>
<organism evidence="6 7">
    <name type="scientific">Nocardia aurea</name>
    <dbReference type="NCBI Taxonomy" id="2144174"/>
    <lineage>
        <taxon>Bacteria</taxon>
        <taxon>Bacillati</taxon>
        <taxon>Actinomycetota</taxon>
        <taxon>Actinomycetes</taxon>
        <taxon>Mycobacteriales</taxon>
        <taxon>Nocardiaceae</taxon>
        <taxon>Nocardia</taxon>
    </lineage>
</organism>
<dbReference type="RefSeq" id="WP_357789896.1">
    <property type="nucleotide sequence ID" value="NZ_JBFAKC010000024.1"/>
</dbReference>
<evidence type="ECO:0000256" key="1">
    <source>
        <dbReference type="ARBA" id="ARBA00023015"/>
    </source>
</evidence>
<dbReference type="Pfam" id="PF12833">
    <property type="entry name" value="HTH_18"/>
    <property type="match status" value="1"/>
</dbReference>
<dbReference type="Gene3D" id="1.10.10.60">
    <property type="entry name" value="Homeodomain-like"/>
    <property type="match status" value="1"/>
</dbReference>
<evidence type="ECO:0000256" key="2">
    <source>
        <dbReference type="ARBA" id="ARBA00023125"/>
    </source>
</evidence>
<dbReference type="InterPro" id="IPR050204">
    <property type="entry name" value="AraC_XylS_family_regulators"/>
</dbReference>
<dbReference type="SMART" id="SM00342">
    <property type="entry name" value="HTH_ARAC"/>
    <property type="match status" value="1"/>
</dbReference>